<keyword evidence="10" id="KW-0560">Oxidoreductase</keyword>
<dbReference type="Pfam" id="PF00180">
    <property type="entry name" value="Iso_dh"/>
    <property type="match status" value="2"/>
</dbReference>
<dbReference type="AlphaFoldDB" id="A0A7S1EDE8"/>
<accession>A0A7S1EDE8</accession>
<keyword evidence="8" id="KW-0460">Magnesium</keyword>
<comment type="cofactor">
    <cofactor evidence="2">
        <name>Mg(2+)</name>
        <dbReference type="ChEBI" id="CHEBI:18420"/>
    </cofactor>
</comment>
<evidence type="ECO:0000256" key="7">
    <source>
        <dbReference type="ARBA" id="ARBA00022723"/>
    </source>
</evidence>
<evidence type="ECO:0000256" key="11">
    <source>
        <dbReference type="ARBA" id="ARBA00023211"/>
    </source>
</evidence>
<reference evidence="13" key="1">
    <citation type="submission" date="2021-01" db="EMBL/GenBank/DDBJ databases">
        <authorList>
            <person name="Corre E."/>
            <person name="Pelletier E."/>
            <person name="Niang G."/>
            <person name="Scheremetjew M."/>
            <person name="Finn R."/>
            <person name="Kale V."/>
            <person name="Holt S."/>
            <person name="Cochrane G."/>
            <person name="Meng A."/>
            <person name="Brown T."/>
            <person name="Cohen L."/>
        </authorList>
    </citation>
    <scope>NUCLEOTIDE SEQUENCE</scope>
    <source>
        <strain evidence="13">CCMP644</strain>
    </source>
</reference>
<dbReference type="EMBL" id="HBFX01038568">
    <property type="protein sequence ID" value="CAD8972221.1"/>
    <property type="molecule type" value="Transcribed_RNA"/>
</dbReference>
<evidence type="ECO:0000256" key="3">
    <source>
        <dbReference type="ARBA" id="ARBA00007769"/>
    </source>
</evidence>
<dbReference type="SMART" id="SM01329">
    <property type="entry name" value="Iso_dh"/>
    <property type="match status" value="1"/>
</dbReference>
<dbReference type="SUPFAM" id="SSF53659">
    <property type="entry name" value="Isocitrate/Isopropylmalate dehydrogenase-like"/>
    <property type="match status" value="1"/>
</dbReference>
<dbReference type="InterPro" id="IPR024084">
    <property type="entry name" value="IsoPropMal-DH-like_dom"/>
</dbReference>
<evidence type="ECO:0000256" key="5">
    <source>
        <dbReference type="ARBA" id="ARBA00013013"/>
    </source>
</evidence>
<evidence type="ECO:0000256" key="2">
    <source>
        <dbReference type="ARBA" id="ARBA00001946"/>
    </source>
</evidence>
<gene>
    <name evidence="13" type="ORF">HAND00432_LOCUS23222</name>
</gene>
<comment type="cofactor">
    <cofactor evidence="1">
        <name>Mn(2+)</name>
        <dbReference type="ChEBI" id="CHEBI:29035"/>
    </cofactor>
</comment>
<dbReference type="GO" id="GO:0006099">
    <property type="term" value="P:tricarboxylic acid cycle"/>
    <property type="evidence" value="ECO:0007669"/>
    <property type="project" value="UniProtKB-KW"/>
</dbReference>
<organism evidence="13">
    <name type="scientific">Hemiselmis andersenii</name>
    <name type="common">Cryptophyte alga</name>
    <dbReference type="NCBI Taxonomy" id="464988"/>
    <lineage>
        <taxon>Eukaryota</taxon>
        <taxon>Cryptophyceae</taxon>
        <taxon>Cryptomonadales</taxon>
        <taxon>Hemiselmidaceae</taxon>
        <taxon>Hemiselmis</taxon>
    </lineage>
</organism>
<comment type="subunit">
    <text evidence="4">Homodimer.</text>
</comment>
<evidence type="ECO:0000256" key="9">
    <source>
        <dbReference type="ARBA" id="ARBA00022857"/>
    </source>
</evidence>
<dbReference type="GO" id="GO:0004450">
    <property type="term" value="F:isocitrate dehydrogenase (NADP+) activity"/>
    <property type="evidence" value="ECO:0007669"/>
    <property type="project" value="UniProtKB-EC"/>
</dbReference>
<evidence type="ECO:0000256" key="1">
    <source>
        <dbReference type="ARBA" id="ARBA00001936"/>
    </source>
</evidence>
<name>A0A7S1EDE8_HEMAN</name>
<dbReference type="Gene3D" id="3.40.718.10">
    <property type="entry name" value="Isopropylmalate Dehydrogenase"/>
    <property type="match status" value="2"/>
</dbReference>
<protein>
    <recommendedName>
        <fullName evidence="5">isocitrate dehydrogenase (NADP(+))</fullName>
        <ecNumber evidence="5">1.1.1.42</ecNumber>
    </recommendedName>
</protein>
<evidence type="ECO:0000256" key="10">
    <source>
        <dbReference type="ARBA" id="ARBA00023002"/>
    </source>
</evidence>
<evidence type="ECO:0000256" key="6">
    <source>
        <dbReference type="ARBA" id="ARBA00022532"/>
    </source>
</evidence>
<dbReference type="EC" id="1.1.1.42" evidence="5"/>
<dbReference type="PANTHER" id="PTHR43504">
    <property type="entry name" value="ISOCITRATE DEHYDROGENASE [NADP]"/>
    <property type="match status" value="1"/>
</dbReference>
<feature type="domain" description="Isopropylmalate dehydrogenase-like" evidence="12">
    <location>
        <begin position="1"/>
        <end position="316"/>
    </location>
</feature>
<sequence>MVIFRENVEDMYSGVEFSAGSEDAKKLFSFLSQTFPDKASQIRNPEMCGYGIKPISKEGTERIIRAALMFAIENRRSSVTMVHKGNIMHSTEGAFRDWGYSVGRGPEFRDFVVTERESAILDNYELGTSDPLENARLLEPGLDVLSDKHQKRVLKEVEDCLTDLIATHGGGRWRQMVLLRDTLLETAFQQSLTRPEDFDIIATTNLNGQYLSDALSAQVGGTGMSPGANINYRTGHAVFEATHGTAPKYADMDKVNPGSMILSGELMLRFLGWTDAADLILKAMDTAIRQRLVTYDFARQMEDATVLKCSEFANALIERM</sequence>
<evidence type="ECO:0000313" key="13">
    <source>
        <dbReference type="EMBL" id="CAD8972221.1"/>
    </source>
</evidence>
<dbReference type="InterPro" id="IPR004439">
    <property type="entry name" value="Isocitrate_DH_NADP_dimer_prok"/>
</dbReference>
<dbReference type="GO" id="GO:0046872">
    <property type="term" value="F:metal ion binding"/>
    <property type="evidence" value="ECO:0007669"/>
    <property type="project" value="UniProtKB-KW"/>
</dbReference>
<keyword evidence="9" id="KW-0521">NADP</keyword>
<keyword evidence="7" id="KW-0479">Metal-binding</keyword>
<evidence type="ECO:0000259" key="12">
    <source>
        <dbReference type="SMART" id="SM01329"/>
    </source>
</evidence>
<evidence type="ECO:0000256" key="8">
    <source>
        <dbReference type="ARBA" id="ARBA00022842"/>
    </source>
</evidence>
<keyword evidence="11" id="KW-0464">Manganese</keyword>
<keyword evidence="6" id="KW-0816">Tricarboxylic acid cycle</keyword>
<evidence type="ECO:0000256" key="4">
    <source>
        <dbReference type="ARBA" id="ARBA00011738"/>
    </source>
</evidence>
<comment type="similarity">
    <text evidence="3">Belongs to the isocitrate and isopropylmalate dehydrogenases family.</text>
</comment>
<proteinExistence type="inferred from homology"/>
<dbReference type="PANTHER" id="PTHR43504:SF1">
    <property type="entry name" value="ISOCITRATE DEHYDROGENASE [NADP]"/>
    <property type="match status" value="1"/>
</dbReference>